<name>A0A4D8Q7L2_AZOBR</name>
<geneLocation type="plasmid" evidence="1">
    <name>p1</name>
</geneLocation>
<dbReference type="SUPFAM" id="SSF53850">
    <property type="entry name" value="Periplasmic binding protein-like II"/>
    <property type="match status" value="1"/>
</dbReference>
<evidence type="ECO:0000313" key="1">
    <source>
        <dbReference type="EMBL" id="QCO03479.1"/>
    </source>
</evidence>
<reference evidence="1 2" key="1">
    <citation type="submission" date="2018-09" db="EMBL/GenBank/DDBJ databases">
        <title>Whole genome based analysis of evolution and adaptive divergence in Indian and Brazilian strains of Azospirillum brasilense.</title>
        <authorList>
            <person name="Singh C."/>
            <person name="Tripathi A.K."/>
        </authorList>
    </citation>
    <scope>NUCLEOTIDE SEQUENCE [LARGE SCALE GENOMIC DNA]</scope>
    <source>
        <strain evidence="1 2">MTCC4036</strain>
        <plasmid evidence="1 2">p1</plasmid>
    </source>
</reference>
<dbReference type="EMBL" id="CP032331">
    <property type="protein sequence ID" value="QCO03479.1"/>
    <property type="molecule type" value="Genomic_DNA"/>
</dbReference>
<organism evidence="1 2">
    <name type="scientific">Azospirillum brasilense</name>
    <dbReference type="NCBI Taxonomy" id="192"/>
    <lineage>
        <taxon>Bacteria</taxon>
        <taxon>Pseudomonadati</taxon>
        <taxon>Pseudomonadota</taxon>
        <taxon>Alphaproteobacteria</taxon>
        <taxon>Rhodospirillales</taxon>
        <taxon>Azospirillaceae</taxon>
        <taxon>Azospirillum</taxon>
    </lineage>
</organism>
<proteinExistence type="predicted"/>
<gene>
    <name evidence="1" type="ORF">D3867_15555</name>
</gene>
<dbReference type="Proteomes" id="UP000298596">
    <property type="component" value="Plasmid p1"/>
</dbReference>
<evidence type="ECO:0000313" key="2">
    <source>
        <dbReference type="Proteomes" id="UP000298596"/>
    </source>
</evidence>
<sequence length="391" mass="41499">MRYRALTWDHPRGYNALAAAAAGLDEARDGLAPDLAIDWDKQPLEGFEAHPIGDLCARYDLIVLDHPHVGEAVAERGLIPLEDLFTAGDIAGWQRDSIGPSLASYRFADRHWALPLDAATQVTACRADLLDGPIPVTWAEVASLSERAPVALSLAGPHACLTFLSMAAAFGDPPAVADPDRLVSAKVGTQVLDLMATLAGRMPAAVRGLNPIGLLGHMARTDDVTLCPLVYGYVNYAAPTASDEKPLTFADAPRATAGGRPGSTLGGTGIGVSVRCEVTPALLDHLRWLLGAEAQRSFIPAHDGQPSRRDAWADEAVNARWGGFYRNTAATLEAAYVRPRHAGYIAFQADAAAMIRDALADGTPHTALLDRLQHRYAASRPDTSGPGGAER</sequence>
<protein>
    <submittedName>
        <fullName evidence="1">Extracellular solute-binding protein</fullName>
    </submittedName>
</protein>
<accession>A0A4D8Q7L2</accession>
<dbReference type="Gene3D" id="3.40.190.10">
    <property type="entry name" value="Periplasmic binding protein-like II"/>
    <property type="match status" value="2"/>
</dbReference>
<dbReference type="AlphaFoldDB" id="A0A4D8Q7L2"/>
<keyword evidence="1" id="KW-0614">Plasmid</keyword>